<dbReference type="EMBL" id="JAYKXP010000021">
    <property type="protein sequence ID" value="KAK7047189.1"/>
    <property type="molecule type" value="Genomic_DNA"/>
</dbReference>
<evidence type="ECO:0000313" key="3">
    <source>
        <dbReference type="Proteomes" id="UP001383192"/>
    </source>
</evidence>
<evidence type="ECO:0000256" key="1">
    <source>
        <dbReference type="SAM" id="MobiDB-lite"/>
    </source>
</evidence>
<accession>A0AAW0D955</accession>
<comment type="caution">
    <text evidence="2">The sequence shown here is derived from an EMBL/GenBank/DDBJ whole genome shotgun (WGS) entry which is preliminary data.</text>
</comment>
<name>A0AAW0D955_9AGAR</name>
<sequence>MTRGFPLRPPQYQNANNGGQYMNAYAYLPTGPSDGEVPGSSSHEATLSQRPASISSTHTIPALNNSDSGMQQVPWFHDAGQYLNANTYQIAQWPVPENFQLSREASTSQRHVPTYNVGYTPSGPPPMFSHAQHSPTIPSVEPSSLTKRIVASDRVRAANEARRHQGKKLYHCIDFPPCAATFTTRQNLKCEVEFYAFGAVIY</sequence>
<reference evidence="2 3" key="1">
    <citation type="submission" date="2024-01" db="EMBL/GenBank/DDBJ databases">
        <title>A draft genome for a cacao thread blight-causing isolate of Paramarasmius palmivorus.</title>
        <authorList>
            <person name="Baruah I.K."/>
            <person name="Bukari Y."/>
            <person name="Amoako-Attah I."/>
            <person name="Meinhardt L.W."/>
            <person name="Bailey B.A."/>
            <person name="Cohen S.P."/>
        </authorList>
    </citation>
    <scope>NUCLEOTIDE SEQUENCE [LARGE SCALE GENOMIC DNA]</scope>
    <source>
        <strain evidence="2 3">GH-12</strain>
    </source>
</reference>
<feature type="compositionally biased region" description="Polar residues" evidence="1">
    <location>
        <begin position="39"/>
        <end position="66"/>
    </location>
</feature>
<protein>
    <submittedName>
        <fullName evidence="2">Uncharacterized protein</fullName>
    </submittedName>
</protein>
<dbReference type="Proteomes" id="UP001383192">
    <property type="component" value="Unassembled WGS sequence"/>
</dbReference>
<feature type="region of interest" description="Disordered" evidence="1">
    <location>
        <begin position="26"/>
        <end position="66"/>
    </location>
</feature>
<gene>
    <name evidence="2" type="ORF">VNI00_006855</name>
</gene>
<keyword evidence="3" id="KW-1185">Reference proteome</keyword>
<proteinExistence type="predicted"/>
<dbReference type="AlphaFoldDB" id="A0AAW0D955"/>
<evidence type="ECO:0000313" key="2">
    <source>
        <dbReference type="EMBL" id="KAK7047189.1"/>
    </source>
</evidence>
<organism evidence="2 3">
    <name type="scientific">Paramarasmius palmivorus</name>
    <dbReference type="NCBI Taxonomy" id="297713"/>
    <lineage>
        <taxon>Eukaryota</taxon>
        <taxon>Fungi</taxon>
        <taxon>Dikarya</taxon>
        <taxon>Basidiomycota</taxon>
        <taxon>Agaricomycotina</taxon>
        <taxon>Agaricomycetes</taxon>
        <taxon>Agaricomycetidae</taxon>
        <taxon>Agaricales</taxon>
        <taxon>Marasmiineae</taxon>
        <taxon>Marasmiaceae</taxon>
        <taxon>Paramarasmius</taxon>
    </lineage>
</organism>